<evidence type="ECO:0000256" key="5">
    <source>
        <dbReference type="ARBA" id="ARBA00038515"/>
    </source>
</evidence>
<dbReference type="PANTHER" id="PTHR32411:SF43">
    <property type="entry name" value="CYSTEINE-RICH REPEAT SECRETORY PROTEIN 38"/>
    <property type="match status" value="1"/>
</dbReference>
<dbReference type="Proteomes" id="UP000215914">
    <property type="component" value="Unassembled WGS sequence"/>
</dbReference>
<gene>
    <name evidence="7" type="ORF">HanXRQr2_Chr15g0698211</name>
</gene>
<comment type="caution">
    <text evidence="7">The sequence shown here is derived from an EMBL/GenBank/DDBJ whole genome shotgun (WGS) entry which is preliminary data.</text>
</comment>
<proteinExistence type="inferred from homology"/>
<dbReference type="PROSITE" id="PS51473">
    <property type="entry name" value="GNK2"/>
    <property type="match status" value="1"/>
</dbReference>
<keyword evidence="2" id="KW-0964">Secreted</keyword>
<evidence type="ECO:0000256" key="3">
    <source>
        <dbReference type="ARBA" id="ARBA00022729"/>
    </source>
</evidence>
<evidence type="ECO:0000256" key="4">
    <source>
        <dbReference type="ARBA" id="ARBA00022737"/>
    </source>
</evidence>
<dbReference type="InterPro" id="IPR038408">
    <property type="entry name" value="GNK2_sf"/>
</dbReference>
<dbReference type="EMBL" id="MNCJ02000330">
    <property type="protein sequence ID" value="KAF5764967.1"/>
    <property type="molecule type" value="Genomic_DNA"/>
</dbReference>
<evidence type="ECO:0000313" key="8">
    <source>
        <dbReference type="Proteomes" id="UP000215914"/>
    </source>
</evidence>
<keyword evidence="8" id="KW-1185">Reference proteome</keyword>
<evidence type="ECO:0000256" key="2">
    <source>
        <dbReference type="ARBA" id="ARBA00022525"/>
    </source>
</evidence>
<dbReference type="PANTHER" id="PTHR32411">
    <property type="entry name" value="CYSTEINE-RICH REPEAT SECRETORY PROTEIN 38-RELATED"/>
    <property type="match status" value="1"/>
</dbReference>
<dbReference type="InterPro" id="IPR050581">
    <property type="entry name" value="CRR_secretory_protein"/>
</dbReference>
<comment type="similarity">
    <text evidence="5">Belongs to the cysteine-rich repeat secretory protein family.</text>
</comment>
<dbReference type="Gramene" id="mRNA:HanXRQr2_Chr15g0698211">
    <property type="protein sequence ID" value="CDS:HanXRQr2_Chr15g0698211.1"/>
    <property type="gene ID" value="HanXRQr2_Chr15g0698211"/>
</dbReference>
<protein>
    <submittedName>
        <fullName evidence="7">Gnk2-like domain-containing protein</fullName>
    </submittedName>
</protein>
<dbReference type="GO" id="GO:0005576">
    <property type="term" value="C:extracellular region"/>
    <property type="evidence" value="ECO:0007669"/>
    <property type="project" value="UniProtKB-SubCell"/>
</dbReference>
<dbReference type="CDD" id="cd23509">
    <property type="entry name" value="Gnk2-like"/>
    <property type="match status" value="1"/>
</dbReference>
<evidence type="ECO:0000259" key="6">
    <source>
        <dbReference type="PROSITE" id="PS51473"/>
    </source>
</evidence>
<evidence type="ECO:0000256" key="1">
    <source>
        <dbReference type="ARBA" id="ARBA00004613"/>
    </source>
</evidence>
<feature type="domain" description="Gnk2-homologous" evidence="6">
    <location>
        <begin position="15"/>
        <end position="123"/>
    </location>
</feature>
<dbReference type="InterPro" id="IPR002902">
    <property type="entry name" value="GNK2"/>
</dbReference>
<organism evidence="7 8">
    <name type="scientific">Helianthus annuus</name>
    <name type="common">Common sunflower</name>
    <dbReference type="NCBI Taxonomy" id="4232"/>
    <lineage>
        <taxon>Eukaryota</taxon>
        <taxon>Viridiplantae</taxon>
        <taxon>Streptophyta</taxon>
        <taxon>Embryophyta</taxon>
        <taxon>Tracheophyta</taxon>
        <taxon>Spermatophyta</taxon>
        <taxon>Magnoliopsida</taxon>
        <taxon>eudicotyledons</taxon>
        <taxon>Gunneridae</taxon>
        <taxon>Pentapetalae</taxon>
        <taxon>asterids</taxon>
        <taxon>campanulids</taxon>
        <taxon>Asterales</taxon>
        <taxon>Asteraceae</taxon>
        <taxon>Asteroideae</taxon>
        <taxon>Heliantheae alliance</taxon>
        <taxon>Heliantheae</taxon>
        <taxon>Helianthus</taxon>
    </lineage>
</organism>
<reference evidence="7" key="1">
    <citation type="journal article" date="2017" name="Nature">
        <title>The sunflower genome provides insights into oil metabolism, flowering and Asterid evolution.</title>
        <authorList>
            <person name="Badouin H."/>
            <person name="Gouzy J."/>
            <person name="Grassa C.J."/>
            <person name="Murat F."/>
            <person name="Staton S.E."/>
            <person name="Cottret L."/>
            <person name="Lelandais-Briere C."/>
            <person name="Owens G.L."/>
            <person name="Carrere S."/>
            <person name="Mayjonade B."/>
            <person name="Legrand L."/>
            <person name="Gill N."/>
            <person name="Kane N.C."/>
            <person name="Bowers J.E."/>
            <person name="Hubner S."/>
            <person name="Bellec A."/>
            <person name="Berard A."/>
            <person name="Berges H."/>
            <person name="Blanchet N."/>
            <person name="Boniface M.C."/>
            <person name="Brunel D."/>
            <person name="Catrice O."/>
            <person name="Chaidir N."/>
            <person name="Claudel C."/>
            <person name="Donnadieu C."/>
            <person name="Faraut T."/>
            <person name="Fievet G."/>
            <person name="Helmstetter N."/>
            <person name="King M."/>
            <person name="Knapp S.J."/>
            <person name="Lai Z."/>
            <person name="Le Paslier M.C."/>
            <person name="Lippi Y."/>
            <person name="Lorenzon L."/>
            <person name="Mandel J.R."/>
            <person name="Marage G."/>
            <person name="Marchand G."/>
            <person name="Marquand E."/>
            <person name="Bret-Mestries E."/>
            <person name="Morien E."/>
            <person name="Nambeesan S."/>
            <person name="Nguyen T."/>
            <person name="Pegot-Espagnet P."/>
            <person name="Pouilly N."/>
            <person name="Raftis F."/>
            <person name="Sallet E."/>
            <person name="Schiex T."/>
            <person name="Thomas J."/>
            <person name="Vandecasteele C."/>
            <person name="Vares D."/>
            <person name="Vear F."/>
            <person name="Vautrin S."/>
            <person name="Crespi M."/>
            <person name="Mangin B."/>
            <person name="Burke J.M."/>
            <person name="Salse J."/>
            <person name="Munos S."/>
            <person name="Vincourt P."/>
            <person name="Rieseberg L.H."/>
            <person name="Langlade N.B."/>
        </authorList>
    </citation>
    <scope>NUCLEOTIDE SEQUENCE</scope>
    <source>
        <tissue evidence="7">Leaves</tissue>
    </source>
</reference>
<keyword evidence="3" id="KW-0732">Signal</keyword>
<keyword evidence="4" id="KW-0677">Repeat</keyword>
<dbReference type="AlphaFoldDB" id="A0A9K3H2E5"/>
<reference evidence="7" key="2">
    <citation type="submission" date="2020-06" db="EMBL/GenBank/DDBJ databases">
        <title>Helianthus annuus Genome sequencing and assembly Release 2.</title>
        <authorList>
            <person name="Gouzy J."/>
            <person name="Langlade N."/>
            <person name="Munos S."/>
        </authorList>
    </citation>
    <scope>NUCLEOTIDE SEQUENCE</scope>
    <source>
        <tissue evidence="7">Leaves</tissue>
    </source>
</reference>
<accession>A0A9K3H2E5</accession>
<dbReference type="Pfam" id="PF01657">
    <property type="entry name" value="Stress-antifung"/>
    <property type="match status" value="1"/>
</dbReference>
<sequence length="127" mass="14205">MKCMVKYGEPVINNYDVWFVANEVSDIKTKDVVGLQNALSSLVDTLLLGLYKEQPTGYAYGTQVYNKNQIVYMVMQCTDDISHKDCTKCILHVSGEIKRCCSGAIAAAILTPNCYLRYAHSDLRALK</sequence>
<dbReference type="Gene3D" id="3.30.430.20">
    <property type="entry name" value="Gnk2 domain, C-X8-C-X2-C motif"/>
    <property type="match status" value="1"/>
</dbReference>
<comment type="subcellular location">
    <subcellularLocation>
        <location evidence="1">Secreted</location>
    </subcellularLocation>
</comment>
<evidence type="ECO:0000313" key="7">
    <source>
        <dbReference type="EMBL" id="KAF5764967.1"/>
    </source>
</evidence>
<name>A0A9K3H2E5_HELAN</name>